<name>A7GF06_CLOBL</name>
<dbReference type="PANTHER" id="PTHR43685:SF2">
    <property type="entry name" value="GLYCOSYLTRANSFERASE 2-LIKE DOMAIN-CONTAINING PROTEIN"/>
    <property type="match status" value="1"/>
</dbReference>
<organism evidence="2 3">
    <name type="scientific">Clostridium botulinum (strain Langeland / NCTC 10281 / Type F)</name>
    <dbReference type="NCBI Taxonomy" id="441772"/>
    <lineage>
        <taxon>Bacteria</taxon>
        <taxon>Bacillati</taxon>
        <taxon>Bacillota</taxon>
        <taxon>Clostridia</taxon>
        <taxon>Eubacteriales</taxon>
        <taxon>Clostridiaceae</taxon>
        <taxon>Clostridium</taxon>
    </lineage>
</organism>
<dbReference type="Pfam" id="PF00535">
    <property type="entry name" value="Glycos_transf_2"/>
    <property type="match status" value="1"/>
</dbReference>
<dbReference type="FunFam" id="3.90.550.10:FF:000250">
    <property type="entry name" value="Glycosyl transferase, group 2 family"/>
    <property type="match status" value="1"/>
</dbReference>
<evidence type="ECO:0000313" key="3">
    <source>
        <dbReference type="Proteomes" id="UP000002410"/>
    </source>
</evidence>
<feature type="domain" description="Glycosyltransferase 2-like" evidence="1">
    <location>
        <begin position="115"/>
        <end position="277"/>
    </location>
</feature>
<protein>
    <recommendedName>
        <fullName evidence="1">Glycosyltransferase 2-like domain-containing protein</fullName>
    </recommendedName>
</protein>
<dbReference type="InterPro" id="IPR001173">
    <property type="entry name" value="Glyco_trans_2-like"/>
</dbReference>
<dbReference type="HOGENOM" id="CLU_045801_0_0_9"/>
<proteinExistence type="predicted"/>
<evidence type="ECO:0000259" key="1">
    <source>
        <dbReference type="Pfam" id="PF00535"/>
    </source>
</evidence>
<dbReference type="Gene3D" id="3.90.550.10">
    <property type="entry name" value="Spore Coat Polysaccharide Biosynthesis Protein SpsA, Chain A"/>
    <property type="match status" value="1"/>
</dbReference>
<dbReference type="EMBL" id="CP000728">
    <property type="protein sequence ID" value="ABS41674.1"/>
    <property type="molecule type" value="Genomic_DNA"/>
</dbReference>
<dbReference type="InterPro" id="IPR050834">
    <property type="entry name" value="Glycosyltransf_2"/>
</dbReference>
<reference evidence="3" key="1">
    <citation type="submission" date="2007-06" db="EMBL/GenBank/DDBJ databases">
        <authorList>
            <person name="Brinkac L.M."/>
            <person name="Daugherty S."/>
            <person name="Dodson R.J."/>
            <person name="Madupu R."/>
            <person name="Brown J.L."/>
            <person name="Bruce D."/>
            <person name="Detter C."/>
            <person name="Munk C."/>
            <person name="Smith L.A."/>
            <person name="Smith T.J."/>
            <person name="White O."/>
            <person name="Brettin T.S."/>
        </authorList>
    </citation>
    <scope>NUCLEOTIDE SEQUENCE [LARGE SCALE GENOMIC DNA]</scope>
    <source>
        <strain evidence="3">Langeland / NCTC 10281 / Type F</strain>
    </source>
</reference>
<dbReference type="SUPFAM" id="SSF53448">
    <property type="entry name" value="Nucleotide-diphospho-sugar transferases"/>
    <property type="match status" value="1"/>
</dbReference>
<dbReference type="PANTHER" id="PTHR43685">
    <property type="entry name" value="GLYCOSYLTRANSFERASE"/>
    <property type="match status" value="1"/>
</dbReference>
<accession>A7GF06</accession>
<dbReference type="Proteomes" id="UP000002410">
    <property type="component" value="Chromosome"/>
</dbReference>
<evidence type="ECO:0000313" key="2">
    <source>
        <dbReference type="EMBL" id="ABS41674.1"/>
    </source>
</evidence>
<dbReference type="KEGG" id="cbf:CLI_2110"/>
<sequence length="415" mass="48148">MIDEIEAIPEEESTFKSKAIEKTKAIEDKEIVDEAEAIPEEESTFESKAIEKTKAIENVEAIEDKEIISKTEVVPREEPIFESKAIDNPEEVVEQVVGSKSKVKDKIPPPFLSYITFNRLGLTARSLKSILDTTEDFEMHIIDSNSRDDTWEYLQSIKDSRIKSITRLTLNEGPVFALNRNLSKRRKDQYFFTVDSDVVIKTKDWITRFMEVFNEFPEVGLLGAQRTPPYIPIYPKVITKSRNGVTYLELKNGYVDVLLDFVHGCCMGMRPELIEKIGYWSEETCYGDGELSTRITNYTDFKAGFMSDQDKMPLIDIDMTQEITCEECIARGYCKLNKDDNTCFNIHMGRYKNAPFAKQFKWKYLEFFKELEEGKRTAYCASIYDPYSIATHEYNKEWAQANREYYINNSNDNDE</sequence>
<dbReference type="CAZy" id="GT2">
    <property type="family name" value="Glycosyltransferase Family 2"/>
</dbReference>
<dbReference type="InterPro" id="IPR029044">
    <property type="entry name" value="Nucleotide-diphossugar_trans"/>
</dbReference>
<dbReference type="AlphaFoldDB" id="A7GF06"/>
<gene>
    <name evidence="2" type="ordered locus">CLI_2110</name>
</gene>